<protein>
    <submittedName>
        <fullName evidence="2">GDSL-like Lipase/Acylhydrolase family protein</fullName>
    </submittedName>
</protein>
<proteinExistence type="predicted"/>
<feature type="domain" description="SGNH hydrolase-type esterase" evidence="1">
    <location>
        <begin position="217"/>
        <end position="413"/>
    </location>
</feature>
<comment type="caution">
    <text evidence="2">The sequence shown here is derived from an EMBL/GenBank/DDBJ whole genome shotgun (WGS) entry which is preliminary data.</text>
</comment>
<dbReference type="PANTHER" id="PTHR43784:SF2">
    <property type="entry name" value="GDSL-LIKE LIPASE_ACYLHYDROLASE, PUTATIVE (AFU_ORTHOLOGUE AFUA_2G00820)-RELATED"/>
    <property type="match status" value="1"/>
</dbReference>
<dbReference type="PANTHER" id="PTHR43784">
    <property type="entry name" value="GDSL-LIKE LIPASE/ACYLHYDROLASE, PUTATIVE (AFU_ORTHOLOGUE AFUA_2G00820)-RELATED"/>
    <property type="match status" value="1"/>
</dbReference>
<dbReference type="InterPro" id="IPR036514">
    <property type="entry name" value="SGNH_hydro_sf"/>
</dbReference>
<dbReference type="InterPro" id="IPR013830">
    <property type="entry name" value="SGNH_hydro"/>
</dbReference>
<sequence>MPSPETTLNTFRRGRLAIAVLATLGLGACTLPPSVTDSGSRHWVASWGTSQMSYGQAEAMPAELWKDGTVRQVVRLSLGGSQVRVRISNAYGSEMLVVNEASIARAVRPGSSEVVAGSLQGLRFNGSTSVRIPAGAEYVSDPVDLAAASGLDIAVTMHMANAAGQQTGHAGARTTTYLAPGRQTMAASLPDAKTVTRWHQLADVEVSAAPPARAVVVIGDSITDGYGATTDANNRWTDHLVRRIAQDGKRQLAVINAGIGGGRLLREGLGPSLVTRFERDVLARNGVSHAVVFIGVNDIGVLRRSKEDTPQAIEAMLGDFKQAHLQMIARAHARGICVIGATITPFMGSGYYAPAQHNEALRQAVNDWVRTEKAFDGVLDFDGVLRDPARPSYLAKAYDSGDGLHPSHAGYAALAAAVPLQQFDNCAYSRLR</sequence>
<dbReference type="AlphaFoldDB" id="A0A1S2N3Q1"/>
<evidence type="ECO:0000259" key="1">
    <source>
        <dbReference type="Pfam" id="PF13472"/>
    </source>
</evidence>
<evidence type="ECO:0000313" key="2">
    <source>
        <dbReference type="EMBL" id="OIJ39708.1"/>
    </source>
</evidence>
<reference evidence="2 3" key="1">
    <citation type="submission" date="2014-10" db="EMBL/GenBank/DDBJ databases">
        <authorList>
            <person name="Seo M.-J."/>
            <person name="Seok Y.J."/>
            <person name="Cha I.-T."/>
        </authorList>
    </citation>
    <scope>NUCLEOTIDE SEQUENCE [LARGE SCALE GENOMIC DNA]</scope>
    <source>
        <strain evidence="2 3">NEU</strain>
    </source>
</reference>
<keyword evidence="2" id="KW-0378">Hydrolase</keyword>
<name>A0A1S2N3Q1_9BURK</name>
<dbReference type="CDD" id="cd01830">
    <property type="entry name" value="XynE_like"/>
    <property type="match status" value="1"/>
</dbReference>
<organism evidence="2 3">
    <name type="scientific">Massilia timonae</name>
    <dbReference type="NCBI Taxonomy" id="47229"/>
    <lineage>
        <taxon>Bacteria</taxon>
        <taxon>Pseudomonadati</taxon>
        <taxon>Pseudomonadota</taxon>
        <taxon>Betaproteobacteria</taxon>
        <taxon>Burkholderiales</taxon>
        <taxon>Oxalobacteraceae</taxon>
        <taxon>Telluria group</taxon>
        <taxon>Massilia</taxon>
    </lineage>
</organism>
<evidence type="ECO:0000313" key="3">
    <source>
        <dbReference type="Proteomes" id="UP000180246"/>
    </source>
</evidence>
<dbReference type="Gene3D" id="3.40.50.1110">
    <property type="entry name" value="SGNH hydrolase"/>
    <property type="match status" value="1"/>
</dbReference>
<dbReference type="InterPro" id="IPR053140">
    <property type="entry name" value="GDSL_Rv0518-like"/>
</dbReference>
<dbReference type="Pfam" id="PF13472">
    <property type="entry name" value="Lipase_GDSL_2"/>
    <property type="match status" value="1"/>
</dbReference>
<gene>
    <name evidence="2" type="ORF">LO55_3156</name>
</gene>
<dbReference type="GO" id="GO:0016788">
    <property type="term" value="F:hydrolase activity, acting on ester bonds"/>
    <property type="evidence" value="ECO:0007669"/>
    <property type="project" value="UniProtKB-ARBA"/>
</dbReference>
<accession>A0A1S2N3Q1</accession>
<dbReference type="Proteomes" id="UP000180246">
    <property type="component" value="Unassembled WGS sequence"/>
</dbReference>
<dbReference type="EMBL" id="JRYB01000001">
    <property type="protein sequence ID" value="OIJ39708.1"/>
    <property type="molecule type" value="Genomic_DNA"/>
</dbReference>
<dbReference type="SUPFAM" id="SSF52266">
    <property type="entry name" value="SGNH hydrolase"/>
    <property type="match status" value="1"/>
</dbReference>